<keyword evidence="1" id="KW-0732">Signal</keyword>
<keyword evidence="3" id="KW-1185">Reference proteome</keyword>
<reference evidence="2 3" key="1">
    <citation type="submission" date="2024-01" db="EMBL/GenBank/DDBJ databases">
        <title>Whole genome of Chryseobacterium arthrosphaerae NNCa 2741.</title>
        <authorList>
            <person name="Boriskina E.V."/>
            <person name="Gordinskaya N.A."/>
            <person name="Kropotov V.S."/>
            <person name="Alekseeva A.E."/>
            <person name="Makhova M.A."/>
            <person name="Kryazhev D.V."/>
            <person name="Shkurkina I.S."/>
        </authorList>
    </citation>
    <scope>NUCLEOTIDE SEQUENCE [LARGE SCALE GENOMIC DNA]</scope>
    <source>
        <strain evidence="2 3">NNCa 2741</strain>
    </source>
</reference>
<organism evidence="2 3">
    <name type="scientific">Chryseobacterium arthrosphaerae</name>
    <dbReference type="NCBI Taxonomy" id="651561"/>
    <lineage>
        <taxon>Bacteria</taxon>
        <taxon>Pseudomonadati</taxon>
        <taxon>Bacteroidota</taxon>
        <taxon>Flavobacteriia</taxon>
        <taxon>Flavobacteriales</taxon>
        <taxon>Weeksellaceae</taxon>
        <taxon>Chryseobacterium group</taxon>
        <taxon>Chryseobacterium</taxon>
    </lineage>
</organism>
<sequence length="356" mass="38759">MNIRKILSLVAASMLLFNVSCSTDSSFEETIDGTLRFDSGVIISNEGGFTTTTSEVSYISNNLATVFNKIYGVNNNNEPLGKVLQSIGFNGDRAYLVSNIPNKIDIVDRYTFKKQTTVTSNLDGARYIAFSGKQYYVTNSNFDTHKRKLNVYNISDNSFVKSIDLTNAAEKVVEANGSIVVQSDGVGYDANWNAIPTGYTVTIVNPSTNVISQTVNLPNEGIIRDLISYKGNAYVLVSGDTNSFIYKINTANGTYETTTLTAIPKVQKLSADNDRFYFITNTNKIYAMTIGSSTIPVKPVATAVGDVYGFNVIDGKIFAADANYTTDGKVNVYDAVNGNLLRNFTAGIGTNGFYKN</sequence>
<dbReference type="RefSeq" id="WP_123843130.1">
    <property type="nucleotide sequence ID" value="NZ_CP033811.1"/>
</dbReference>
<protein>
    <recommendedName>
        <fullName evidence="4">DUF5050 domain-containing protein</fullName>
    </recommendedName>
</protein>
<evidence type="ECO:0000313" key="2">
    <source>
        <dbReference type="EMBL" id="MEE6128257.1"/>
    </source>
</evidence>
<gene>
    <name evidence="2" type="ORF">V2E39_12765</name>
</gene>
<proteinExistence type="predicted"/>
<dbReference type="InterPro" id="IPR015943">
    <property type="entry name" value="WD40/YVTN_repeat-like_dom_sf"/>
</dbReference>
<evidence type="ECO:0008006" key="4">
    <source>
        <dbReference type="Google" id="ProtNLM"/>
    </source>
</evidence>
<dbReference type="SUPFAM" id="SSF63825">
    <property type="entry name" value="YWTD domain"/>
    <property type="match status" value="1"/>
</dbReference>
<evidence type="ECO:0000313" key="3">
    <source>
        <dbReference type="Proteomes" id="UP001350005"/>
    </source>
</evidence>
<dbReference type="Proteomes" id="UP001350005">
    <property type="component" value="Unassembled WGS sequence"/>
</dbReference>
<dbReference type="Gene3D" id="2.130.10.10">
    <property type="entry name" value="YVTN repeat-like/Quinoprotein amine dehydrogenase"/>
    <property type="match status" value="1"/>
</dbReference>
<dbReference type="EMBL" id="JAZGJU010000025">
    <property type="protein sequence ID" value="MEE6128257.1"/>
    <property type="molecule type" value="Genomic_DNA"/>
</dbReference>
<feature type="chain" id="PRO_5045333585" description="DUF5050 domain-containing protein" evidence="1">
    <location>
        <begin position="23"/>
        <end position="356"/>
    </location>
</feature>
<comment type="caution">
    <text evidence="2">The sequence shown here is derived from an EMBL/GenBank/DDBJ whole genome shotgun (WGS) entry which is preliminary data.</text>
</comment>
<name>A0ABU7R0B3_9FLAO</name>
<evidence type="ECO:0000256" key="1">
    <source>
        <dbReference type="SAM" id="SignalP"/>
    </source>
</evidence>
<accession>A0ABU7R0B3</accession>
<feature type="signal peptide" evidence="1">
    <location>
        <begin position="1"/>
        <end position="22"/>
    </location>
</feature>